<feature type="non-terminal residue" evidence="1">
    <location>
        <position position="22"/>
    </location>
</feature>
<protein>
    <recommendedName>
        <fullName evidence="3">Photosystem II protein N</fullName>
    </recommendedName>
</protein>
<keyword evidence="2" id="KW-1185">Reference proteome</keyword>
<sequence>MQATLEMSPLRRISFTIGLFTA</sequence>
<reference evidence="1" key="1">
    <citation type="submission" date="2022-10" db="EMBL/GenBank/DDBJ databases">
        <authorList>
            <person name="Hyden B.L."/>
            <person name="Feng K."/>
            <person name="Yates T."/>
            <person name="Jawdy S."/>
            <person name="Smart L.B."/>
            <person name="Muchero W."/>
        </authorList>
    </citation>
    <scope>NUCLEOTIDE SEQUENCE</scope>
    <source>
        <tissue evidence="1">Shoot tip</tissue>
    </source>
</reference>
<evidence type="ECO:0008006" key="3">
    <source>
        <dbReference type="Google" id="ProtNLM"/>
    </source>
</evidence>
<accession>A0ABQ9AM88</accession>
<proteinExistence type="predicted"/>
<comment type="caution">
    <text evidence="1">The sequence shown here is derived from an EMBL/GenBank/DDBJ whole genome shotgun (WGS) entry which is preliminary data.</text>
</comment>
<organism evidence="1 2">
    <name type="scientific">Salix suchowensis</name>
    <dbReference type="NCBI Taxonomy" id="1278906"/>
    <lineage>
        <taxon>Eukaryota</taxon>
        <taxon>Viridiplantae</taxon>
        <taxon>Streptophyta</taxon>
        <taxon>Embryophyta</taxon>
        <taxon>Tracheophyta</taxon>
        <taxon>Spermatophyta</taxon>
        <taxon>Magnoliopsida</taxon>
        <taxon>eudicotyledons</taxon>
        <taxon>Gunneridae</taxon>
        <taxon>Pentapetalae</taxon>
        <taxon>rosids</taxon>
        <taxon>fabids</taxon>
        <taxon>Malpighiales</taxon>
        <taxon>Salicaceae</taxon>
        <taxon>Saliceae</taxon>
        <taxon>Salix</taxon>
    </lineage>
</organism>
<evidence type="ECO:0000313" key="2">
    <source>
        <dbReference type="Proteomes" id="UP001141253"/>
    </source>
</evidence>
<reference evidence="1" key="2">
    <citation type="journal article" date="2023" name="Int. J. Mol. Sci.">
        <title>De Novo Assembly and Annotation of 11 Diverse Shrub Willow (Salix) Genomes Reveals Novel Gene Organization in Sex-Linked Regions.</title>
        <authorList>
            <person name="Hyden B."/>
            <person name="Feng K."/>
            <person name="Yates T.B."/>
            <person name="Jawdy S."/>
            <person name="Cereghino C."/>
            <person name="Smart L.B."/>
            <person name="Muchero W."/>
        </authorList>
    </citation>
    <scope>NUCLEOTIDE SEQUENCE</scope>
    <source>
        <tissue evidence="1">Shoot tip</tissue>
    </source>
</reference>
<dbReference type="EMBL" id="JAPFFI010000018">
    <property type="protein sequence ID" value="KAJ6348997.1"/>
    <property type="molecule type" value="Genomic_DNA"/>
</dbReference>
<evidence type="ECO:0000313" key="1">
    <source>
        <dbReference type="EMBL" id="KAJ6348997.1"/>
    </source>
</evidence>
<gene>
    <name evidence="1" type="ORF">OIU77_006559</name>
</gene>
<name>A0ABQ9AM88_9ROSI</name>
<dbReference type="Proteomes" id="UP001141253">
    <property type="component" value="Chromosome 19"/>
</dbReference>